<keyword evidence="3" id="KW-1185">Reference proteome</keyword>
<proteinExistence type="predicted"/>
<organism evidence="2 3">
    <name type="scientific">Oryzias javanicus</name>
    <name type="common">Javanese ricefish</name>
    <name type="synonym">Aplocheilus javanicus</name>
    <dbReference type="NCBI Taxonomy" id="123683"/>
    <lineage>
        <taxon>Eukaryota</taxon>
        <taxon>Metazoa</taxon>
        <taxon>Chordata</taxon>
        <taxon>Craniata</taxon>
        <taxon>Vertebrata</taxon>
        <taxon>Euteleostomi</taxon>
        <taxon>Actinopterygii</taxon>
        <taxon>Neopterygii</taxon>
        <taxon>Teleostei</taxon>
        <taxon>Neoteleostei</taxon>
        <taxon>Acanthomorphata</taxon>
        <taxon>Ovalentaria</taxon>
        <taxon>Atherinomorphae</taxon>
        <taxon>Beloniformes</taxon>
        <taxon>Adrianichthyidae</taxon>
        <taxon>Oryziinae</taxon>
        <taxon>Oryzias</taxon>
    </lineage>
</organism>
<feature type="region of interest" description="Disordered" evidence="1">
    <location>
        <begin position="21"/>
        <end position="40"/>
    </location>
</feature>
<dbReference type="AlphaFoldDB" id="A0A437DEQ5"/>
<evidence type="ECO:0000256" key="1">
    <source>
        <dbReference type="SAM" id="MobiDB-lite"/>
    </source>
</evidence>
<accession>A0A437DEQ5</accession>
<dbReference type="EMBL" id="CM012441">
    <property type="protein sequence ID" value="RVE73351.1"/>
    <property type="molecule type" value="Genomic_DNA"/>
</dbReference>
<name>A0A437DEQ5_ORYJA</name>
<sequence>MFEPKVSGLFVLCREELNTAETRNSSEIQKSKEKSHKRGQSGTCLFVCRVIQVLEKVLSRELDRNDHQRLQRVRALSMVERKI</sequence>
<reference evidence="2 3" key="1">
    <citation type="submission" date="2018-11" db="EMBL/GenBank/DDBJ databases">
        <authorList>
            <person name="Lopez-Roques C."/>
            <person name="Donnadieu C."/>
            <person name="Bouchez O."/>
            <person name="Klopp C."/>
            <person name="Cabau C."/>
            <person name="Zahm M."/>
        </authorList>
    </citation>
    <scope>NUCLEOTIDE SEQUENCE [LARGE SCALE GENOMIC DNA]</scope>
    <source>
        <strain evidence="2">RS831</strain>
        <tissue evidence="2">Whole body</tissue>
    </source>
</reference>
<evidence type="ECO:0000313" key="3">
    <source>
        <dbReference type="Proteomes" id="UP000283210"/>
    </source>
</evidence>
<gene>
    <name evidence="2" type="ORF">OJAV_G00049380</name>
</gene>
<dbReference type="Proteomes" id="UP000283210">
    <property type="component" value="Chromosome 5"/>
</dbReference>
<reference evidence="2 3" key="2">
    <citation type="submission" date="2019-01" db="EMBL/GenBank/DDBJ databases">
        <title>A chromosome length genome reference of the Java medaka (oryzias javanicus).</title>
        <authorList>
            <person name="Herpin A."/>
            <person name="Takehana Y."/>
            <person name="Naruse K."/>
            <person name="Ansai S."/>
            <person name="Kawaguchi M."/>
        </authorList>
    </citation>
    <scope>NUCLEOTIDE SEQUENCE [LARGE SCALE GENOMIC DNA]</scope>
    <source>
        <strain evidence="2">RS831</strain>
        <tissue evidence="2">Whole body</tissue>
    </source>
</reference>
<evidence type="ECO:0000313" key="2">
    <source>
        <dbReference type="EMBL" id="RVE73351.1"/>
    </source>
</evidence>
<protein>
    <submittedName>
        <fullName evidence="2">Uncharacterized protein</fullName>
    </submittedName>
</protein>